<dbReference type="EMBL" id="MKGL01000809">
    <property type="protein sequence ID" value="RNE95715.1"/>
    <property type="molecule type" value="Genomic_DNA"/>
</dbReference>
<evidence type="ECO:0000313" key="2">
    <source>
        <dbReference type="Proteomes" id="UP000283634"/>
    </source>
</evidence>
<comment type="caution">
    <text evidence="1">The sequence shown here is derived from an EMBL/GenBank/DDBJ whole genome shotgun (WGS) entry which is preliminary data.</text>
</comment>
<dbReference type="Proteomes" id="UP000283634">
    <property type="component" value="Unassembled WGS sequence"/>
</dbReference>
<reference evidence="1 2" key="1">
    <citation type="journal article" date="2018" name="BMC Genomics">
        <title>Genomic comparison of Trypanosoma conorhini and Trypanosoma rangeli to Trypanosoma cruzi strains of high and low virulence.</title>
        <authorList>
            <person name="Bradwell K.R."/>
            <person name="Koparde V.N."/>
            <person name="Matveyev A.V."/>
            <person name="Serrano M.G."/>
            <person name="Alves J.M."/>
            <person name="Parikh H."/>
            <person name="Huang B."/>
            <person name="Lee V."/>
            <person name="Espinosa-Alvarez O."/>
            <person name="Ortiz P.A."/>
            <person name="Costa-Martins A.G."/>
            <person name="Teixeira M.M."/>
            <person name="Buck G.A."/>
        </authorList>
    </citation>
    <scope>NUCLEOTIDE SEQUENCE [LARGE SCALE GENOMIC DNA]</scope>
    <source>
        <strain evidence="1 2">AM80</strain>
    </source>
</reference>
<proteinExistence type="predicted"/>
<gene>
    <name evidence="1" type="ORF">TraAM80_10117</name>
</gene>
<sequence>MCQWRCLCVGQTGTLQSSRRREGKSSIPPGYQLFEDARGLAEQDVFFINQWKEFGQKDTVPYRTKGRLEAALKRVEEEEIRRAIAATVILDERVYRSVLNAT</sequence>
<evidence type="ECO:0008006" key="3">
    <source>
        <dbReference type="Google" id="ProtNLM"/>
    </source>
</evidence>
<dbReference type="OrthoDB" id="10650611at2759"/>
<dbReference type="AlphaFoldDB" id="A0A3R7LEI3"/>
<accession>A0A3R7LEI3</accession>
<protein>
    <recommendedName>
        <fullName evidence="3">Retrotransposon hot spot (RHS) protein</fullName>
    </recommendedName>
</protein>
<keyword evidence="2" id="KW-1185">Reference proteome</keyword>
<dbReference type="RefSeq" id="XP_029233376.1">
    <property type="nucleotide sequence ID" value="XM_029386763.1"/>
</dbReference>
<name>A0A3R7LEI3_TRYRA</name>
<evidence type="ECO:0000313" key="1">
    <source>
        <dbReference type="EMBL" id="RNE95715.1"/>
    </source>
</evidence>
<organism evidence="1 2">
    <name type="scientific">Trypanosoma rangeli</name>
    <dbReference type="NCBI Taxonomy" id="5698"/>
    <lineage>
        <taxon>Eukaryota</taxon>
        <taxon>Discoba</taxon>
        <taxon>Euglenozoa</taxon>
        <taxon>Kinetoplastea</taxon>
        <taxon>Metakinetoplastina</taxon>
        <taxon>Trypanosomatida</taxon>
        <taxon>Trypanosomatidae</taxon>
        <taxon>Trypanosoma</taxon>
        <taxon>Herpetosoma</taxon>
    </lineage>
</organism>
<dbReference type="GeneID" id="40334050"/>